<dbReference type="InterPro" id="IPR043519">
    <property type="entry name" value="NT_sf"/>
</dbReference>
<dbReference type="InterPro" id="IPR002934">
    <property type="entry name" value="Polymerase_NTP_transf_dom"/>
</dbReference>
<evidence type="ECO:0000259" key="1">
    <source>
        <dbReference type="Pfam" id="PF01909"/>
    </source>
</evidence>
<dbReference type="SUPFAM" id="SSF81301">
    <property type="entry name" value="Nucleotidyltransferase"/>
    <property type="match status" value="1"/>
</dbReference>
<feature type="domain" description="Polymerase nucleotidyl transferase" evidence="1">
    <location>
        <begin position="1"/>
        <end position="64"/>
    </location>
</feature>
<keyword evidence="2" id="KW-0808">Transferase</keyword>
<dbReference type="RefSeq" id="WP_207648670.1">
    <property type="nucleotide sequence ID" value="NZ_FNJM01000001.1"/>
</dbReference>
<dbReference type="Gene3D" id="3.30.460.10">
    <property type="entry name" value="Beta Polymerase, domain 2"/>
    <property type="match status" value="1"/>
</dbReference>
<protein>
    <submittedName>
        <fullName evidence="2">Nucleotidyltransferase domain-containing protein</fullName>
    </submittedName>
</protein>
<dbReference type="Proteomes" id="UP000198597">
    <property type="component" value="Unassembled WGS sequence"/>
</dbReference>
<dbReference type="AlphaFoldDB" id="A0A1H0LZF3"/>
<dbReference type="PANTHER" id="PTHR43449:SF3">
    <property type="entry name" value="POLYMERASE NUCLEOTIDYL TRANSFERASE DOMAIN-CONTAINING PROTEIN"/>
    <property type="match status" value="1"/>
</dbReference>
<proteinExistence type="predicted"/>
<gene>
    <name evidence="2" type="ORF">SAMN04488529_101251</name>
</gene>
<accession>A0A1H0LZF3</accession>
<dbReference type="STRING" id="94869.SAMN04488529_101251"/>
<dbReference type="EMBL" id="FNJM01000001">
    <property type="protein sequence ID" value="SDO73310.1"/>
    <property type="molecule type" value="Genomic_DNA"/>
</dbReference>
<organism evidence="2 3">
    <name type="scientific">Clostridium gasigenes</name>
    <dbReference type="NCBI Taxonomy" id="94869"/>
    <lineage>
        <taxon>Bacteria</taxon>
        <taxon>Bacillati</taxon>
        <taxon>Bacillota</taxon>
        <taxon>Clostridia</taxon>
        <taxon>Eubacteriales</taxon>
        <taxon>Clostridiaceae</taxon>
        <taxon>Clostridium</taxon>
    </lineage>
</organism>
<dbReference type="Pfam" id="PF01909">
    <property type="entry name" value="NTP_transf_2"/>
    <property type="match status" value="1"/>
</dbReference>
<dbReference type="PANTHER" id="PTHR43449">
    <property type="entry name" value="NUCLEOTIDYLTRANSFERASE"/>
    <property type="match status" value="1"/>
</dbReference>
<evidence type="ECO:0000313" key="3">
    <source>
        <dbReference type="Proteomes" id="UP000198597"/>
    </source>
</evidence>
<keyword evidence="3" id="KW-1185">Reference proteome</keyword>
<evidence type="ECO:0000313" key="2">
    <source>
        <dbReference type="EMBL" id="SDO73310.1"/>
    </source>
</evidence>
<sequence length="90" mass="10406">MFGSYAYGTPNVESDLDICIITDDKSKRKLEIIKTIRKAMAKVATMPIDILVYYSDEFSERAKRNYTMENEILLQGVKIYGEGRVIFRMV</sequence>
<name>A0A1H0LZF3_9CLOT</name>
<reference evidence="2 3" key="1">
    <citation type="submission" date="2016-10" db="EMBL/GenBank/DDBJ databases">
        <authorList>
            <person name="de Groot N.N."/>
        </authorList>
    </citation>
    <scope>NUCLEOTIDE SEQUENCE [LARGE SCALE GENOMIC DNA]</scope>
    <source>
        <strain evidence="2 3">DSM 12272</strain>
    </source>
</reference>
<dbReference type="CDD" id="cd05403">
    <property type="entry name" value="NT_KNTase_like"/>
    <property type="match status" value="1"/>
</dbReference>
<dbReference type="GO" id="GO:0016779">
    <property type="term" value="F:nucleotidyltransferase activity"/>
    <property type="evidence" value="ECO:0007669"/>
    <property type="project" value="InterPro"/>
</dbReference>